<keyword evidence="1" id="KW-0812">Transmembrane</keyword>
<dbReference type="PANTHER" id="PTHR23028:SF131">
    <property type="entry name" value="BLR2367 PROTEIN"/>
    <property type="match status" value="1"/>
</dbReference>
<name>A0A7W4JVY8_9PROT</name>
<evidence type="ECO:0000313" key="4">
    <source>
        <dbReference type="Proteomes" id="UP000555756"/>
    </source>
</evidence>
<dbReference type="InterPro" id="IPR002656">
    <property type="entry name" value="Acyl_transf_3_dom"/>
</dbReference>
<feature type="transmembrane region" description="Helical" evidence="1">
    <location>
        <begin position="41"/>
        <end position="62"/>
    </location>
</feature>
<dbReference type="Proteomes" id="UP000555756">
    <property type="component" value="Unassembled WGS sequence"/>
</dbReference>
<evidence type="ECO:0000313" key="3">
    <source>
        <dbReference type="EMBL" id="MBB2191916.1"/>
    </source>
</evidence>
<dbReference type="AlphaFoldDB" id="A0A7W4JVY8"/>
<evidence type="ECO:0000256" key="1">
    <source>
        <dbReference type="SAM" id="Phobius"/>
    </source>
</evidence>
<proteinExistence type="predicted"/>
<keyword evidence="3" id="KW-0808">Transferase</keyword>
<sequence>MFPLRADRMADPDIPVPIEKKSATWNVAGYSWRGGAPRPMLFPFIDVLRGFAAISVVVYHVIMHFNWTGFPTSGPLVWFRTGWMGVDLFFVISGFVISLSAFGTLDKTADTRKFLAHFARHRALRIVPLHYATCLVFVVYIYPFMFFSLDGWKQFATHILFIHNFFLMHQGGINGVNWSLGDEVQFYILIMLTAFWLRQCPPWVIGVGAVAIAWTWRFFIYRMTDISGPLGVFPRFAYATELPGMLDEFACGILLARFVRTKTGASFIASNPMRLWAFPAATLMMGTISFLIYWHNAAYWDSAWMVVGYKTLFCITCGLLVMSACSFNQKSLILISAPLRYLGTISYGIYLWHLSIIEAFKKLGWLSGPQALPAILILTIVFASASWHFFERPITQRFARRLSADAARTPGL</sequence>
<keyword evidence="1" id="KW-0472">Membrane</keyword>
<feature type="transmembrane region" description="Helical" evidence="1">
    <location>
        <begin position="275"/>
        <end position="295"/>
    </location>
</feature>
<dbReference type="InterPro" id="IPR050879">
    <property type="entry name" value="Acyltransferase_3"/>
</dbReference>
<feature type="domain" description="Acyltransferase 3" evidence="2">
    <location>
        <begin position="43"/>
        <end position="383"/>
    </location>
</feature>
<keyword evidence="1" id="KW-1133">Transmembrane helix</keyword>
<reference evidence="3 4" key="1">
    <citation type="submission" date="2020-04" db="EMBL/GenBank/DDBJ databases">
        <title>Description of novel Gluconacetobacter.</title>
        <authorList>
            <person name="Sombolestani A."/>
        </authorList>
    </citation>
    <scope>NUCLEOTIDE SEQUENCE [LARGE SCALE GENOMIC DNA]</scope>
    <source>
        <strain evidence="3 4">LMG 21311</strain>
    </source>
</reference>
<feature type="transmembrane region" description="Helical" evidence="1">
    <location>
        <begin position="307"/>
        <end position="327"/>
    </location>
</feature>
<feature type="transmembrane region" description="Helical" evidence="1">
    <location>
        <begin position="126"/>
        <end position="145"/>
    </location>
</feature>
<feature type="transmembrane region" description="Helical" evidence="1">
    <location>
        <begin position="339"/>
        <end position="360"/>
    </location>
</feature>
<comment type="caution">
    <text evidence="3">The sequence shown here is derived from an EMBL/GenBank/DDBJ whole genome shotgun (WGS) entry which is preliminary data.</text>
</comment>
<feature type="transmembrane region" description="Helical" evidence="1">
    <location>
        <begin position="203"/>
        <end position="220"/>
    </location>
</feature>
<dbReference type="Pfam" id="PF01757">
    <property type="entry name" value="Acyl_transf_3"/>
    <property type="match status" value="1"/>
</dbReference>
<evidence type="ECO:0000259" key="2">
    <source>
        <dbReference type="Pfam" id="PF01757"/>
    </source>
</evidence>
<gene>
    <name evidence="3" type="ORF">HLH34_18455</name>
</gene>
<keyword evidence="3" id="KW-0012">Acyltransferase</keyword>
<organism evidence="3 4">
    <name type="scientific">Gluconacetobacter azotocaptans</name>
    <dbReference type="NCBI Taxonomy" id="142834"/>
    <lineage>
        <taxon>Bacteria</taxon>
        <taxon>Pseudomonadati</taxon>
        <taxon>Pseudomonadota</taxon>
        <taxon>Alphaproteobacteria</taxon>
        <taxon>Acetobacterales</taxon>
        <taxon>Acetobacteraceae</taxon>
        <taxon>Gluconacetobacter</taxon>
    </lineage>
</organism>
<dbReference type="GO" id="GO:0016747">
    <property type="term" value="F:acyltransferase activity, transferring groups other than amino-acyl groups"/>
    <property type="evidence" value="ECO:0007669"/>
    <property type="project" value="InterPro"/>
</dbReference>
<dbReference type="GO" id="GO:0000271">
    <property type="term" value="P:polysaccharide biosynthetic process"/>
    <property type="evidence" value="ECO:0007669"/>
    <property type="project" value="TreeGrafter"/>
</dbReference>
<dbReference type="GO" id="GO:0016020">
    <property type="term" value="C:membrane"/>
    <property type="evidence" value="ECO:0007669"/>
    <property type="project" value="TreeGrafter"/>
</dbReference>
<feature type="transmembrane region" description="Helical" evidence="1">
    <location>
        <begin position="82"/>
        <end position="105"/>
    </location>
</feature>
<dbReference type="EMBL" id="JABEQF010000027">
    <property type="protein sequence ID" value="MBB2191916.1"/>
    <property type="molecule type" value="Genomic_DNA"/>
</dbReference>
<keyword evidence="4" id="KW-1185">Reference proteome</keyword>
<dbReference type="PANTHER" id="PTHR23028">
    <property type="entry name" value="ACETYLTRANSFERASE"/>
    <property type="match status" value="1"/>
</dbReference>
<feature type="transmembrane region" description="Helical" evidence="1">
    <location>
        <begin position="372"/>
        <end position="390"/>
    </location>
</feature>
<accession>A0A7W4JVY8</accession>
<protein>
    <submittedName>
        <fullName evidence="3">Acyltransferase</fullName>
    </submittedName>
</protein>